<name>A0ABR3RF81_9PLEO</name>
<reference evidence="2 3" key="1">
    <citation type="submission" date="2024-02" db="EMBL/GenBank/DDBJ databases">
        <title>De novo assembly and annotation of 12 fungi associated with fruit tree decline syndrome in Ontario, Canada.</title>
        <authorList>
            <person name="Sulman M."/>
            <person name="Ellouze W."/>
            <person name="Ilyukhin E."/>
        </authorList>
    </citation>
    <scope>NUCLEOTIDE SEQUENCE [LARGE SCALE GENOMIC DNA]</scope>
    <source>
        <strain evidence="2 3">M97-236</strain>
    </source>
</reference>
<accession>A0ABR3RF81</accession>
<dbReference type="EMBL" id="JAKIXB020000013">
    <property type="protein sequence ID" value="KAL1603099.1"/>
    <property type="molecule type" value="Genomic_DNA"/>
</dbReference>
<evidence type="ECO:0000313" key="3">
    <source>
        <dbReference type="Proteomes" id="UP001521222"/>
    </source>
</evidence>
<feature type="compositionally biased region" description="Acidic residues" evidence="1">
    <location>
        <begin position="86"/>
        <end position="102"/>
    </location>
</feature>
<feature type="compositionally biased region" description="Polar residues" evidence="1">
    <location>
        <begin position="54"/>
        <end position="69"/>
    </location>
</feature>
<dbReference type="Proteomes" id="UP001521222">
    <property type="component" value="Unassembled WGS sequence"/>
</dbReference>
<gene>
    <name evidence="2" type="ORF">SLS59_004756</name>
</gene>
<feature type="compositionally biased region" description="Basic and acidic residues" evidence="1">
    <location>
        <begin position="232"/>
        <end position="244"/>
    </location>
</feature>
<sequence>MAPQRAKPLPKAVNLLLLREGIDGLHVAIDELVSLSQPQPSTEATAEAVLDSGAESTASVEDSSLTGVSVSAEGSPLAVATGTDTASDEDAGQEQEAAEDEATPSPALSEHLTLDEVRAMCANLEDNDEETFMLAPEHQEEESDGQASVIQEAVKPLYEIQGTDCLYPVLNCDHCDSSQIIVSEVLLHEMQTKLEALAIKGLQTVKDRAEANLEIKALKYRSREQRHRAKKAEKERDAAEKKTEGLQAELESVKQTLKRSEEDRIALEWGYQSLEYKLSTRDWEIVALKMRHDGAEEHVLIHKERVAELQHQIAGVEELGQKRIEDLQVELWRTRAESSAVKQQLDVIVKQRDKELEISRTNCQAKEMQLNTALAQVHFLEGRLKEVDVAASKKIEYLQNELTASRGLSEVLQNQLLVSKSEVQNLHQCFAVATTAEGAEDLRATANRPREECEAAMSEPMDENRDLLARIRTLEEENASLVNIEADCAVLAERDPNIEALERIGNLERSNEYLRHQLSLHPPAVMSSASLVNTSTGRNDSRWSLRRISSVRSLRGSKNNG</sequence>
<proteinExistence type="predicted"/>
<organism evidence="2 3">
    <name type="scientific">Nothophoma quercina</name>
    <dbReference type="NCBI Taxonomy" id="749835"/>
    <lineage>
        <taxon>Eukaryota</taxon>
        <taxon>Fungi</taxon>
        <taxon>Dikarya</taxon>
        <taxon>Ascomycota</taxon>
        <taxon>Pezizomycotina</taxon>
        <taxon>Dothideomycetes</taxon>
        <taxon>Pleosporomycetidae</taxon>
        <taxon>Pleosporales</taxon>
        <taxon>Pleosporineae</taxon>
        <taxon>Didymellaceae</taxon>
        <taxon>Nothophoma</taxon>
    </lineage>
</organism>
<protein>
    <submittedName>
        <fullName evidence="2">Uncharacterized protein</fullName>
    </submittedName>
</protein>
<comment type="caution">
    <text evidence="2">The sequence shown here is derived from an EMBL/GenBank/DDBJ whole genome shotgun (WGS) entry which is preliminary data.</text>
</comment>
<evidence type="ECO:0000256" key="1">
    <source>
        <dbReference type="SAM" id="MobiDB-lite"/>
    </source>
</evidence>
<keyword evidence="3" id="KW-1185">Reference proteome</keyword>
<evidence type="ECO:0000313" key="2">
    <source>
        <dbReference type="EMBL" id="KAL1603099.1"/>
    </source>
</evidence>
<feature type="region of interest" description="Disordered" evidence="1">
    <location>
        <begin position="224"/>
        <end position="245"/>
    </location>
</feature>
<feature type="region of interest" description="Disordered" evidence="1">
    <location>
        <begin position="38"/>
        <end position="111"/>
    </location>
</feature>